<dbReference type="AlphaFoldDB" id="J9D3Z3"/>
<protein>
    <submittedName>
        <fullName evidence="1">Uncharacterized protein</fullName>
    </submittedName>
</protein>
<feature type="non-terminal residue" evidence="1">
    <location>
        <position position="1"/>
    </location>
</feature>
<keyword evidence="2" id="KW-1185">Reference proteome</keyword>
<name>J9D3Z3_EDHAE</name>
<evidence type="ECO:0000313" key="1">
    <source>
        <dbReference type="EMBL" id="EJW02264.1"/>
    </source>
</evidence>
<dbReference type="HOGENOM" id="CLU_1699682_0_0_1"/>
<comment type="caution">
    <text evidence="1">The sequence shown here is derived from an EMBL/GenBank/DDBJ whole genome shotgun (WGS) entry which is preliminary data.</text>
</comment>
<accession>J9D3Z3</accession>
<dbReference type="EMBL" id="AFBI03000080">
    <property type="protein sequence ID" value="EJW02264.1"/>
    <property type="molecule type" value="Genomic_DNA"/>
</dbReference>
<organism evidence="1 2">
    <name type="scientific">Edhazardia aedis (strain USNM 41457)</name>
    <name type="common">Microsporidian parasite</name>
    <dbReference type="NCBI Taxonomy" id="1003232"/>
    <lineage>
        <taxon>Eukaryota</taxon>
        <taxon>Fungi</taxon>
        <taxon>Fungi incertae sedis</taxon>
        <taxon>Microsporidia</taxon>
        <taxon>Edhazardia</taxon>
    </lineage>
</organism>
<sequence>QSNNITSTNDNNQSNNVSNTDTINNLIEELSNTDNINENLEEIHDNETLNLINEHEEYKNKAADLNHVRHCPIFKAYVEKFIKLEEASENDSSSSNQKYQRKRKFIGDCKIIYGLQCIINSKDLSLKFLENSEDFFIRKSIKRNTNHERNTSKNL</sequence>
<dbReference type="InParanoid" id="J9D3Z3"/>
<gene>
    <name evidence="1" type="ORF">EDEG_03298</name>
</gene>
<proteinExistence type="predicted"/>
<reference evidence="1 2" key="1">
    <citation type="submission" date="2011-08" db="EMBL/GenBank/DDBJ databases">
        <authorList>
            <person name="Liu Z.J."/>
            <person name="Shi F.L."/>
            <person name="Lu J.Q."/>
            <person name="Li M."/>
            <person name="Wang Z.L."/>
        </authorList>
    </citation>
    <scope>NUCLEOTIDE SEQUENCE [LARGE SCALE GENOMIC DNA]</scope>
    <source>
        <strain evidence="1 2">USNM 41457</strain>
    </source>
</reference>
<evidence type="ECO:0000313" key="2">
    <source>
        <dbReference type="Proteomes" id="UP000003163"/>
    </source>
</evidence>
<reference evidence="2" key="2">
    <citation type="submission" date="2015-07" db="EMBL/GenBank/DDBJ databases">
        <title>Contrasting host-pathogen interactions and genome evolution in two generalist and specialist microsporidian pathogens of mosquitoes.</title>
        <authorList>
            <consortium name="The Broad Institute Genomics Platform"/>
            <consortium name="The Broad Institute Genome Sequencing Center for Infectious Disease"/>
            <person name="Cuomo C.A."/>
            <person name="Sanscrainte N.D."/>
            <person name="Goldberg J.M."/>
            <person name="Heiman D."/>
            <person name="Young S."/>
            <person name="Zeng Q."/>
            <person name="Becnel J.J."/>
            <person name="Birren B.W."/>
        </authorList>
    </citation>
    <scope>NUCLEOTIDE SEQUENCE [LARGE SCALE GENOMIC DNA]</scope>
    <source>
        <strain evidence="2">USNM 41457</strain>
    </source>
</reference>
<dbReference type="Proteomes" id="UP000003163">
    <property type="component" value="Unassembled WGS sequence"/>
</dbReference>
<dbReference type="VEuPathDB" id="MicrosporidiaDB:EDEG_03298"/>